<dbReference type="EMBL" id="CAJVQB010023854">
    <property type="protein sequence ID" value="CAG8802829.1"/>
    <property type="molecule type" value="Genomic_DNA"/>
</dbReference>
<accession>A0ABN7VWH7</accession>
<organism evidence="2 3">
    <name type="scientific">Gigaspora margarita</name>
    <dbReference type="NCBI Taxonomy" id="4874"/>
    <lineage>
        <taxon>Eukaryota</taxon>
        <taxon>Fungi</taxon>
        <taxon>Fungi incertae sedis</taxon>
        <taxon>Mucoromycota</taxon>
        <taxon>Glomeromycotina</taxon>
        <taxon>Glomeromycetes</taxon>
        <taxon>Diversisporales</taxon>
        <taxon>Gigasporaceae</taxon>
        <taxon>Gigaspora</taxon>
    </lineage>
</organism>
<protein>
    <submittedName>
        <fullName evidence="2">22711_t:CDS:1</fullName>
    </submittedName>
</protein>
<reference evidence="2 3" key="1">
    <citation type="submission" date="2021-06" db="EMBL/GenBank/DDBJ databases">
        <authorList>
            <person name="Kallberg Y."/>
            <person name="Tangrot J."/>
            <person name="Rosling A."/>
        </authorList>
    </citation>
    <scope>NUCLEOTIDE SEQUENCE [LARGE SCALE GENOMIC DNA]</scope>
    <source>
        <strain evidence="2 3">120-4 pot B 10/14</strain>
    </source>
</reference>
<dbReference type="Proteomes" id="UP000789901">
    <property type="component" value="Unassembled WGS sequence"/>
</dbReference>
<evidence type="ECO:0000313" key="2">
    <source>
        <dbReference type="EMBL" id="CAG8802829.1"/>
    </source>
</evidence>
<evidence type="ECO:0000313" key="3">
    <source>
        <dbReference type="Proteomes" id="UP000789901"/>
    </source>
</evidence>
<keyword evidence="3" id="KW-1185">Reference proteome</keyword>
<proteinExistence type="predicted"/>
<gene>
    <name evidence="2" type="ORF">GMARGA_LOCUS23505</name>
</gene>
<feature type="region of interest" description="Disordered" evidence="1">
    <location>
        <begin position="1"/>
        <end position="26"/>
    </location>
</feature>
<sequence length="199" mass="23067">MISYLPTQGSLNSPDSSSPGSLGSPAHSLSVRYPLQEIKQQNDTKANFLEKKKYLDKIFSLGHYPQNVKQTQRSYHLIPNGYIVGVKIRGTDIIAETRYDASDKIIYTITWDSKEKKKSVTSDKYANQQCDEIQKLWDDFYLLYKTMHKINLTDDDIINFENLARKWIKDFCKPMIETKEGTILQEGLYQCDNVNPYIH</sequence>
<feature type="non-terminal residue" evidence="2">
    <location>
        <position position="199"/>
    </location>
</feature>
<feature type="compositionally biased region" description="Low complexity" evidence="1">
    <location>
        <begin position="9"/>
        <end position="26"/>
    </location>
</feature>
<evidence type="ECO:0000256" key="1">
    <source>
        <dbReference type="SAM" id="MobiDB-lite"/>
    </source>
</evidence>
<name>A0ABN7VWH7_GIGMA</name>
<comment type="caution">
    <text evidence="2">The sequence shown here is derived from an EMBL/GenBank/DDBJ whole genome shotgun (WGS) entry which is preliminary data.</text>
</comment>